<dbReference type="AlphaFoldDB" id="A0A5N5D4N0"/>
<accession>A0A5N5D4N0</accession>
<dbReference type="EMBL" id="VCHE01000081">
    <property type="protein sequence ID" value="KAB2572294.1"/>
    <property type="molecule type" value="Genomic_DNA"/>
</dbReference>
<feature type="region of interest" description="Disordered" evidence="1">
    <location>
        <begin position="1"/>
        <end position="28"/>
    </location>
</feature>
<comment type="caution">
    <text evidence="2">The sequence shown here is derived from an EMBL/GenBank/DDBJ whole genome shotgun (WGS) entry which is preliminary data.</text>
</comment>
<proteinExistence type="predicted"/>
<reference evidence="2 3" key="1">
    <citation type="journal article" date="2019" name="Sci. Rep.">
        <title>A multi-omics analysis of the grapevine pathogen Lasiodiplodia theobromae reveals that temperature affects the expression of virulence- and pathogenicity-related genes.</title>
        <authorList>
            <person name="Felix C."/>
            <person name="Meneses R."/>
            <person name="Goncalves M.F.M."/>
            <person name="Tilleman L."/>
            <person name="Duarte A.S."/>
            <person name="Jorrin-Novo J.V."/>
            <person name="Van de Peer Y."/>
            <person name="Deforce D."/>
            <person name="Van Nieuwerburgh F."/>
            <person name="Esteves A.C."/>
            <person name="Alves A."/>
        </authorList>
    </citation>
    <scope>NUCLEOTIDE SEQUENCE [LARGE SCALE GENOMIC DNA]</scope>
    <source>
        <strain evidence="2 3">LA-SOL3</strain>
    </source>
</reference>
<feature type="compositionally biased region" description="Polar residues" evidence="1">
    <location>
        <begin position="1"/>
        <end position="16"/>
    </location>
</feature>
<gene>
    <name evidence="2" type="ORF">DBV05_g9014</name>
</gene>
<evidence type="ECO:0000313" key="2">
    <source>
        <dbReference type="EMBL" id="KAB2572294.1"/>
    </source>
</evidence>
<name>A0A5N5D4N0_9PEZI</name>
<organism evidence="2 3">
    <name type="scientific">Lasiodiplodia theobromae</name>
    <dbReference type="NCBI Taxonomy" id="45133"/>
    <lineage>
        <taxon>Eukaryota</taxon>
        <taxon>Fungi</taxon>
        <taxon>Dikarya</taxon>
        <taxon>Ascomycota</taxon>
        <taxon>Pezizomycotina</taxon>
        <taxon>Dothideomycetes</taxon>
        <taxon>Dothideomycetes incertae sedis</taxon>
        <taxon>Botryosphaeriales</taxon>
        <taxon>Botryosphaeriaceae</taxon>
        <taxon>Lasiodiplodia</taxon>
    </lineage>
</organism>
<evidence type="ECO:0000313" key="3">
    <source>
        <dbReference type="Proteomes" id="UP000325902"/>
    </source>
</evidence>
<keyword evidence="3" id="KW-1185">Reference proteome</keyword>
<dbReference type="Proteomes" id="UP000325902">
    <property type="component" value="Unassembled WGS sequence"/>
</dbReference>
<protein>
    <submittedName>
        <fullName evidence="2">Uncharacterized protein</fullName>
    </submittedName>
</protein>
<evidence type="ECO:0000256" key="1">
    <source>
        <dbReference type="SAM" id="MobiDB-lite"/>
    </source>
</evidence>
<sequence length="189" mass="20059">MPYSQPPFNATSQASDSPPFLEQESMSSTNDHLDLDYQLLDEALASLPSDNHMIEDQTMASFDMGLPAPQQNFLLANDYSIAASEPQHDAIASSFFNPLMDGNAWMFQPGSMTGATDRCEADSLAGPATFGISAPFGAGHWGLPQMVDQPMSLVPQTGATPFESMLEPMASMHAAQPGVGSASTPADAR</sequence>